<feature type="chain" id="PRO_5040768122" description="Tat pathway signal protein" evidence="1">
    <location>
        <begin position="33"/>
        <end position="419"/>
    </location>
</feature>
<evidence type="ECO:0000256" key="1">
    <source>
        <dbReference type="SAM" id="SignalP"/>
    </source>
</evidence>
<reference evidence="2" key="1">
    <citation type="submission" date="2022-08" db="EMBL/GenBank/DDBJ databases">
        <title>Genome analysis of Corynebacteriales strain.</title>
        <authorList>
            <person name="Lee S.D."/>
        </authorList>
    </citation>
    <scope>NUCLEOTIDE SEQUENCE</scope>
    <source>
        <strain evidence="2">D3-21</strain>
    </source>
</reference>
<dbReference type="RefSeq" id="WP_277832057.1">
    <property type="nucleotide sequence ID" value="NZ_JAAIVF010000002.1"/>
</dbReference>
<protein>
    <recommendedName>
        <fullName evidence="4">Tat pathway signal protein</fullName>
    </recommendedName>
</protein>
<evidence type="ECO:0000313" key="3">
    <source>
        <dbReference type="Proteomes" id="UP001152755"/>
    </source>
</evidence>
<organism evidence="2 3">
    <name type="scientific">Speluncibacter jeojiensis</name>
    <dbReference type="NCBI Taxonomy" id="2710754"/>
    <lineage>
        <taxon>Bacteria</taxon>
        <taxon>Bacillati</taxon>
        <taxon>Actinomycetota</taxon>
        <taxon>Actinomycetes</taxon>
        <taxon>Mycobacteriales</taxon>
        <taxon>Speluncibacteraceae</taxon>
        <taxon>Speluncibacter</taxon>
    </lineage>
</organism>
<dbReference type="AlphaFoldDB" id="A0A9X4LZN4"/>
<comment type="caution">
    <text evidence="2">The sequence shown here is derived from an EMBL/GenBank/DDBJ whole genome shotgun (WGS) entry which is preliminary data.</text>
</comment>
<dbReference type="EMBL" id="JANRHA010000003">
    <property type="protein sequence ID" value="MDG3014174.1"/>
    <property type="molecule type" value="Genomic_DNA"/>
</dbReference>
<gene>
    <name evidence="2" type="ORF">NVS88_06350</name>
</gene>
<feature type="signal peptide" evidence="1">
    <location>
        <begin position="1"/>
        <end position="32"/>
    </location>
</feature>
<dbReference type="Proteomes" id="UP001152755">
    <property type="component" value="Unassembled WGS sequence"/>
</dbReference>
<accession>A0A9X4LZN4</accession>
<name>A0A9X4LZN4_9ACTN</name>
<keyword evidence="1" id="KW-0732">Signal</keyword>
<proteinExistence type="predicted"/>
<evidence type="ECO:0008006" key="4">
    <source>
        <dbReference type="Google" id="ProtNLM"/>
    </source>
</evidence>
<evidence type="ECO:0000313" key="2">
    <source>
        <dbReference type="EMBL" id="MDG3014174.1"/>
    </source>
</evidence>
<keyword evidence="3" id="KW-1185">Reference proteome</keyword>
<sequence>MSARLLARSARAAATVSLCVTAAFGLAAPAQAVSPPSPGYLDLPATNWDGSGGGGLNTQLPTDPATLLRSLDADRAAGVAPRRYSTLLHQYWLTVGAQRSGIDLNRWDPNRGLRANLDTVNKVYDNYLRYQNADPRLYWAGMAGLAGASFASGFLDLQDVGGVVAADPVHRLGDAVGNALRIVPTPLGMRLPADVRALADDGPQLSSADVEWYQRRLLTMQKHIYVDMVPMHEAYLAGGMPAVDEMAAAGLLDDNAVQAWRDVAAGTPADLSDALVRMASREQNQIVADQWDVTAADDGHRGRVLAYATTVAAEPAIPGSHAPGIFDPVHTSAELAGSTWQVSAPLPAFNWADRDARWRYIADDLVPAYRSLIQDHPGQAQPLLHTPLATLVAQERILTRLPSFTAELARSLRVTRSTR</sequence>